<evidence type="ECO:0000313" key="7">
    <source>
        <dbReference type="EMBL" id="RXI02396.1"/>
    </source>
</evidence>
<dbReference type="PANTHER" id="PTHR31232:SF133">
    <property type="entry name" value="S-PROTEIN HOMOLOG"/>
    <property type="match status" value="1"/>
</dbReference>
<feature type="chain" id="PRO_5025095445" description="S-protein homolog" evidence="6">
    <location>
        <begin position="25"/>
        <end position="139"/>
    </location>
</feature>
<dbReference type="GO" id="GO:0060320">
    <property type="term" value="P:rejection of self pollen"/>
    <property type="evidence" value="ECO:0007669"/>
    <property type="project" value="UniProtKB-KW"/>
</dbReference>
<comment type="caution">
    <text evidence="7">The sequence shown here is derived from an EMBL/GenBank/DDBJ whole genome shotgun (WGS) entry which is preliminary data.</text>
</comment>
<sequence length="139" mass="16223">MAIAKVSILLLICLFFMLFEGGLGAQDPPITRVLNITNDLGSRIDLLVHCAFQGENLGLQTLSFHHSFSHSFKSDVVTPKTRLFCLLWWQNGSDVFELYNPQRDDLRFAIKYSWSIRRKGAYSYDEKNNRWDLLYTWKK</sequence>
<gene>
    <name evidence="7" type="ORF">DVH24_030325</name>
</gene>
<dbReference type="EMBL" id="RDQH01000330">
    <property type="protein sequence ID" value="RXI02396.1"/>
    <property type="molecule type" value="Genomic_DNA"/>
</dbReference>
<keyword evidence="4 6" id="KW-0964">Secreted</keyword>
<evidence type="ECO:0000256" key="2">
    <source>
        <dbReference type="ARBA" id="ARBA00005581"/>
    </source>
</evidence>
<dbReference type="Pfam" id="PF05938">
    <property type="entry name" value="Self-incomp_S1"/>
    <property type="match status" value="1"/>
</dbReference>
<reference evidence="7 8" key="1">
    <citation type="submission" date="2018-10" db="EMBL/GenBank/DDBJ databases">
        <title>A high-quality apple genome assembly.</title>
        <authorList>
            <person name="Hu J."/>
        </authorList>
    </citation>
    <scope>NUCLEOTIDE SEQUENCE [LARGE SCALE GENOMIC DNA]</scope>
    <source>
        <strain evidence="8">cv. HFTH1</strain>
        <tissue evidence="7">Young leaf</tissue>
    </source>
</reference>
<comment type="similarity">
    <text evidence="2 6">Belongs to the plant self-incompatibility (S1) protein family.</text>
</comment>
<keyword evidence="8" id="KW-1185">Reference proteome</keyword>
<dbReference type="AlphaFoldDB" id="A0A498K4U4"/>
<dbReference type="InterPro" id="IPR010264">
    <property type="entry name" value="Self-incomp_S1"/>
</dbReference>
<keyword evidence="5 6" id="KW-0732">Signal</keyword>
<organism evidence="7 8">
    <name type="scientific">Malus domestica</name>
    <name type="common">Apple</name>
    <name type="synonym">Pyrus malus</name>
    <dbReference type="NCBI Taxonomy" id="3750"/>
    <lineage>
        <taxon>Eukaryota</taxon>
        <taxon>Viridiplantae</taxon>
        <taxon>Streptophyta</taxon>
        <taxon>Embryophyta</taxon>
        <taxon>Tracheophyta</taxon>
        <taxon>Spermatophyta</taxon>
        <taxon>Magnoliopsida</taxon>
        <taxon>eudicotyledons</taxon>
        <taxon>Gunneridae</taxon>
        <taxon>Pentapetalae</taxon>
        <taxon>rosids</taxon>
        <taxon>fabids</taxon>
        <taxon>Rosales</taxon>
        <taxon>Rosaceae</taxon>
        <taxon>Amygdaloideae</taxon>
        <taxon>Maleae</taxon>
        <taxon>Malus</taxon>
    </lineage>
</organism>
<name>A0A498K4U4_MALDO</name>
<dbReference type="PANTHER" id="PTHR31232">
    <property type="match status" value="1"/>
</dbReference>
<evidence type="ECO:0000256" key="6">
    <source>
        <dbReference type="RuleBase" id="RU367044"/>
    </source>
</evidence>
<evidence type="ECO:0000256" key="1">
    <source>
        <dbReference type="ARBA" id="ARBA00004613"/>
    </source>
</evidence>
<dbReference type="Proteomes" id="UP000290289">
    <property type="component" value="Chromosome 4"/>
</dbReference>
<dbReference type="Gramene" id="mRNA:MD04G0187100">
    <property type="protein sequence ID" value="CDS:MD04G0187100.1"/>
    <property type="gene ID" value="MD04G0187100"/>
</dbReference>
<proteinExistence type="inferred from homology"/>
<dbReference type="SMR" id="A0A498K4U4"/>
<dbReference type="GO" id="GO:0005576">
    <property type="term" value="C:extracellular region"/>
    <property type="evidence" value="ECO:0007669"/>
    <property type="project" value="UniProtKB-SubCell"/>
</dbReference>
<comment type="subcellular location">
    <subcellularLocation>
        <location evidence="1 6">Secreted</location>
    </subcellularLocation>
</comment>
<evidence type="ECO:0000313" key="8">
    <source>
        <dbReference type="Proteomes" id="UP000290289"/>
    </source>
</evidence>
<evidence type="ECO:0000256" key="3">
    <source>
        <dbReference type="ARBA" id="ARBA00022471"/>
    </source>
</evidence>
<protein>
    <recommendedName>
        <fullName evidence="6">S-protein homolog</fullName>
    </recommendedName>
</protein>
<feature type="signal peptide" evidence="6">
    <location>
        <begin position="1"/>
        <end position="24"/>
    </location>
</feature>
<accession>A0A498K4U4</accession>
<evidence type="ECO:0000256" key="5">
    <source>
        <dbReference type="ARBA" id="ARBA00022729"/>
    </source>
</evidence>
<evidence type="ECO:0000256" key="4">
    <source>
        <dbReference type="ARBA" id="ARBA00022525"/>
    </source>
</evidence>
<keyword evidence="3 6" id="KW-0713">Self-incompatibility</keyword>